<dbReference type="PROSITE" id="PS50887">
    <property type="entry name" value="GGDEF"/>
    <property type="match status" value="1"/>
</dbReference>
<dbReference type="Gene3D" id="3.30.70.270">
    <property type="match status" value="1"/>
</dbReference>
<dbReference type="NCBIfam" id="TIGR00229">
    <property type="entry name" value="sensory_box"/>
    <property type="match status" value="1"/>
</dbReference>
<dbReference type="SMART" id="SM00091">
    <property type="entry name" value="PAS"/>
    <property type="match status" value="1"/>
</dbReference>
<dbReference type="EMBL" id="NXII01000005">
    <property type="protein sequence ID" value="RXI42047.1"/>
    <property type="molecule type" value="Genomic_DNA"/>
</dbReference>
<dbReference type="Pfam" id="PF13185">
    <property type="entry name" value="GAF_2"/>
    <property type="match status" value="1"/>
</dbReference>
<evidence type="ECO:0000313" key="7">
    <source>
        <dbReference type="Proteomes" id="UP000290378"/>
    </source>
</evidence>
<dbReference type="InterPro" id="IPR000014">
    <property type="entry name" value="PAS"/>
</dbReference>
<dbReference type="PROSITE" id="PS50112">
    <property type="entry name" value="PAS"/>
    <property type="match status" value="1"/>
</dbReference>
<feature type="domain" description="PAS" evidence="3">
    <location>
        <begin position="497"/>
        <end position="543"/>
    </location>
</feature>
<dbReference type="InterPro" id="IPR000700">
    <property type="entry name" value="PAS-assoc_C"/>
</dbReference>
<evidence type="ECO:0000259" key="5">
    <source>
        <dbReference type="PROSITE" id="PS50887"/>
    </source>
</evidence>
<dbReference type="InterPro" id="IPR052163">
    <property type="entry name" value="DGC-Regulatory_Protein"/>
</dbReference>
<feature type="transmembrane region" description="Helical" evidence="2">
    <location>
        <begin position="293"/>
        <end position="314"/>
    </location>
</feature>
<keyword evidence="1" id="KW-0175">Coiled coil</keyword>
<dbReference type="Pfam" id="PF00990">
    <property type="entry name" value="GGDEF"/>
    <property type="match status" value="1"/>
</dbReference>
<comment type="caution">
    <text evidence="6">The sequence shown here is derived from an EMBL/GenBank/DDBJ whole genome shotgun (WGS) entry which is preliminary data.</text>
</comment>
<keyword evidence="2" id="KW-1133">Transmembrane helix</keyword>
<evidence type="ECO:0000313" key="6">
    <source>
        <dbReference type="EMBL" id="RXI42047.1"/>
    </source>
</evidence>
<dbReference type="SUPFAM" id="SSF55073">
    <property type="entry name" value="Nucleotide cyclase"/>
    <property type="match status" value="1"/>
</dbReference>
<dbReference type="InterPro" id="IPR043128">
    <property type="entry name" value="Rev_trsase/Diguanyl_cyclase"/>
</dbReference>
<dbReference type="InterPro" id="IPR029787">
    <property type="entry name" value="Nucleotide_cyclase"/>
</dbReference>
<dbReference type="Gene3D" id="3.30.450.40">
    <property type="match status" value="1"/>
</dbReference>
<dbReference type="SMART" id="SM00267">
    <property type="entry name" value="GGDEF"/>
    <property type="match status" value="1"/>
</dbReference>
<feature type="coiled-coil region" evidence="1">
    <location>
        <begin position="90"/>
        <end position="120"/>
    </location>
</feature>
<keyword evidence="7" id="KW-1185">Reference proteome</keyword>
<name>A0AA94FHH4_9BACT</name>
<dbReference type="CDD" id="cd00130">
    <property type="entry name" value="PAS"/>
    <property type="match status" value="1"/>
</dbReference>
<proteinExistence type="predicted"/>
<dbReference type="AlphaFoldDB" id="A0AA94FHH4"/>
<dbReference type="InterPro" id="IPR013587">
    <property type="entry name" value="Nitrate/nitrite_sensing"/>
</dbReference>
<dbReference type="SUPFAM" id="SSF55781">
    <property type="entry name" value="GAF domain-like"/>
    <property type="match status" value="1"/>
</dbReference>
<dbReference type="Pfam" id="PF08376">
    <property type="entry name" value="NIT"/>
    <property type="match status" value="1"/>
</dbReference>
<sequence length="790" mass="91487">MILIFTLPALGILYFSSILVYEKVELVKEVDDTYDNLIYLNAVKKLILQVQKERSLSVKYHLSKIELPELLEQRKDTSISCDELKNLISNLSLENRFSQYKNELKKLEDFRIKLDNLDTNLVEVFQAYTSLNKTILASLSTLKPVKFAIGLNSDFTNILSFLKFEESLQVEKDLIEIYLTKKSLDPKLYELFLENYFMQDSNRTLFYSNINLEIMQKLNIKFNEEYTSKIFNIKNNIKENLPANNLLKIEEWEKISNENLENFNNIFNALISSIEQSAKKYEDKILEDRNKSLIFLFVCFSTLISLLFVLRNIIFNEQKSFMIVQKHKDIYELLNQANKFLLKLFDKKRLYSNICELLSENENIRFCFIYDYIDDDITAQDGELKQRVITQIGNYHDKNQNNIVSKTMKWETSIIINNFEQKNISIFYDDAKKLNINSMASFPIKKFNTIVGTLVLYSNELNFFDQEVEILFDKLVNDITHCLEKMEYEEIRIKQEDELRLSSYAFESSEPMIITNNTGDIIKVNQAFCTAMGYAKEEILGKNPRIFKSGHQDRKFGDELWNSLKVQGFWSGEVYNKKANNEIIPLRATITAIKDKEGRITHFLGQYIDIGEQKDKEKVLEYQATHDNLTGLPNRLLLLDRIEHAITKVVRHKIVGGLIFIDLDNFKEVNDTLGHDIGDALLIMVAKKIKEVVRDEDTIARIGGDEFIVLIDNIGNNKDVAKTNISNLAIKIKDALNSITTIEGHINVSTPSIGITLFNDSSVSVKDIIKQADTAMYVAKKQGKNAIEFF</sequence>
<dbReference type="PROSITE" id="PS50113">
    <property type="entry name" value="PAC"/>
    <property type="match status" value="1"/>
</dbReference>
<dbReference type="InterPro" id="IPR003018">
    <property type="entry name" value="GAF"/>
</dbReference>
<evidence type="ECO:0000256" key="2">
    <source>
        <dbReference type="SAM" id="Phobius"/>
    </source>
</evidence>
<dbReference type="Proteomes" id="UP000290378">
    <property type="component" value="Unassembled WGS sequence"/>
</dbReference>
<dbReference type="InterPro" id="IPR000160">
    <property type="entry name" value="GGDEF_dom"/>
</dbReference>
<dbReference type="Gene3D" id="3.30.450.20">
    <property type="entry name" value="PAS domain"/>
    <property type="match status" value="1"/>
</dbReference>
<accession>A0AA94FHH4</accession>
<evidence type="ECO:0000259" key="3">
    <source>
        <dbReference type="PROSITE" id="PS50112"/>
    </source>
</evidence>
<dbReference type="CDD" id="cd01949">
    <property type="entry name" value="GGDEF"/>
    <property type="match status" value="1"/>
</dbReference>
<reference evidence="6 7" key="1">
    <citation type="submission" date="2017-09" db="EMBL/GenBank/DDBJ databases">
        <title>Genomics of the genus Arcobacter.</title>
        <authorList>
            <person name="Perez-Cataluna A."/>
            <person name="Figueras M.J."/>
            <person name="Salas-Masso N."/>
        </authorList>
    </citation>
    <scope>NUCLEOTIDE SEQUENCE [LARGE SCALE GENOMIC DNA]</scope>
    <source>
        <strain evidence="6 7">CECT 7834</strain>
    </source>
</reference>
<dbReference type="Pfam" id="PF13426">
    <property type="entry name" value="PAS_9"/>
    <property type="match status" value="1"/>
</dbReference>
<feature type="domain" description="PAC" evidence="4">
    <location>
        <begin position="570"/>
        <end position="622"/>
    </location>
</feature>
<dbReference type="PANTHER" id="PTHR46663">
    <property type="entry name" value="DIGUANYLATE CYCLASE DGCT-RELATED"/>
    <property type="match status" value="1"/>
</dbReference>
<dbReference type="PANTHER" id="PTHR46663:SF3">
    <property type="entry name" value="SLL0267 PROTEIN"/>
    <property type="match status" value="1"/>
</dbReference>
<dbReference type="SUPFAM" id="SSF55785">
    <property type="entry name" value="PYP-like sensor domain (PAS domain)"/>
    <property type="match status" value="1"/>
</dbReference>
<evidence type="ECO:0000259" key="4">
    <source>
        <dbReference type="PROSITE" id="PS50113"/>
    </source>
</evidence>
<keyword evidence="2" id="KW-0472">Membrane</keyword>
<evidence type="ECO:0000256" key="1">
    <source>
        <dbReference type="SAM" id="Coils"/>
    </source>
</evidence>
<gene>
    <name evidence="6" type="ORF">CP963_05215</name>
</gene>
<protein>
    <submittedName>
        <fullName evidence="6">Diguanylate cyclase</fullName>
    </submittedName>
</protein>
<dbReference type="InterPro" id="IPR035965">
    <property type="entry name" value="PAS-like_dom_sf"/>
</dbReference>
<feature type="domain" description="GGDEF" evidence="5">
    <location>
        <begin position="654"/>
        <end position="790"/>
    </location>
</feature>
<dbReference type="SMART" id="SM00086">
    <property type="entry name" value="PAC"/>
    <property type="match status" value="1"/>
</dbReference>
<dbReference type="InterPro" id="IPR001610">
    <property type="entry name" value="PAC"/>
</dbReference>
<dbReference type="InterPro" id="IPR029016">
    <property type="entry name" value="GAF-like_dom_sf"/>
</dbReference>
<keyword evidence="2" id="KW-0812">Transmembrane</keyword>
<dbReference type="NCBIfam" id="TIGR00254">
    <property type="entry name" value="GGDEF"/>
    <property type="match status" value="1"/>
</dbReference>
<organism evidence="6 7">
    <name type="scientific">Arcobacter cloacae</name>
    <dbReference type="NCBI Taxonomy" id="1054034"/>
    <lineage>
        <taxon>Bacteria</taxon>
        <taxon>Pseudomonadati</taxon>
        <taxon>Campylobacterota</taxon>
        <taxon>Epsilonproteobacteria</taxon>
        <taxon>Campylobacterales</taxon>
        <taxon>Arcobacteraceae</taxon>
        <taxon>Arcobacter</taxon>
    </lineage>
</organism>